<organism evidence="1 2">
    <name type="scientific">Aggregatimonas sangjinii</name>
    <dbReference type="NCBI Taxonomy" id="2583587"/>
    <lineage>
        <taxon>Bacteria</taxon>
        <taxon>Pseudomonadati</taxon>
        <taxon>Bacteroidota</taxon>
        <taxon>Flavobacteriia</taxon>
        <taxon>Flavobacteriales</taxon>
        <taxon>Flavobacteriaceae</taxon>
        <taxon>Aggregatimonas</taxon>
    </lineage>
</organism>
<dbReference type="PANTHER" id="PTHR31793:SF39">
    <property type="entry name" value="THIOESTERASE_THIOL ESTER DEHYDRASE-ISOMERASE"/>
    <property type="match status" value="1"/>
</dbReference>
<dbReference type="RefSeq" id="WP_138852469.1">
    <property type="nucleotide sequence ID" value="NZ_CP040710.1"/>
</dbReference>
<dbReference type="KEGG" id="asag:FGM00_08395"/>
<accession>A0A5B7SPK4</accession>
<name>A0A5B7SPK4_9FLAO</name>
<dbReference type="PANTHER" id="PTHR31793">
    <property type="entry name" value="4-HYDROXYBENZOYL-COA THIOESTERASE FAMILY MEMBER"/>
    <property type="match status" value="1"/>
</dbReference>
<keyword evidence="2" id="KW-1185">Reference proteome</keyword>
<dbReference type="Proteomes" id="UP000310017">
    <property type="component" value="Chromosome"/>
</dbReference>
<dbReference type="InterPro" id="IPR029069">
    <property type="entry name" value="HotDog_dom_sf"/>
</dbReference>
<dbReference type="EMBL" id="CP040710">
    <property type="protein sequence ID" value="QCX00122.1"/>
    <property type="molecule type" value="Genomic_DNA"/>
</dbReference>
<proteinExistence type="predicted"/>
<protein>
    <submittedName>
        <fullName evidence="1">Acyl-CoA thioesterase</fullName>
    </submittedName>
</protein>
<dbReference type="Pfam" id="PF13279">
    <property type="entry name" value="4HBT_2"/>
    <property type="match status" value="1"/>
</dbReference>
<dbReference type="Gene3D" id="3.10.129.10">
    <property type="entry name" value="Hotdog Thioesterase"/>
    <property type="match status" value="1"/>
</dbReference>
<gene>
    <name evidence="1" type="ORF">FGM00_08395</name>
</gene>
<dbReference type="InterPro" id="IPR050563">
    <property type="entry name" value="4-hydroxybenzoyl-CoA_TE"/>
</dbReference>
<evidence type="ECO:0000313" key="2">
    <source>
        <dbReference type="Proteomes" id="UP000310017"/>
    </source>
</evidence>
<dbReference type="SUPFAM" id="SSF54637">
    <property type="entry name" value="Thioesterase/thiol ester dehydrase-isomerase"/>
    <property type="match status" value="1"/>
</dbReference>
<dbReference type="CDD" id="cd00586">
    <property type="entry name" value="4HBT"/>
    <property type="match status" value="1"/>
</dbReference>
<sequence length="156" mass="18380">MLKNNDDFTQEEIESFSTAYVYLELPVQWGNMDAAKHVNNTVYLRWIESARIAMFEKIHAGDFEFKKLVPILAWQDCKYIFPVTFPDQVMVTLDIIELLEDRVLCEGRIYSKKNRRIVAISKSLLMAYDMEALKKQAFPESWRKALIDFYGNRIVK</sequence>
<reference evidence="1 2" key="1">
    <citation type="submission" date="2019-05" db="EMBL/GenBank/DDBJ databases">
        <title>Genome sequencing of F202Z8.</title>
        <authorList>
            <person name="Kwon Y.M."/>
        </authorList>
    </citation>
    <scope>NUCLEOTIDE SEQUENCE [LARGE SCALE GENOMIC DNA]</scope>
    <source>
        <strain evidence="1 2">F202Z8</strain>
    </source>
</reference>
<dbReference type="GO" id="GO:0047617">
    <property type="term" value="F:fatty acyl-CoA hydrolase activity"/>
    <property type="evidence" value="ECO:0007669"/>
    <property type="project" value="TreeGrafter"/>
</dbReference>
<evidence type="ECO:0000313" key="1">
    <source>
        <dbReference type="EMBL" id="QCX00122.1"/>
    </source>
</evidence>
<dbReference type="AlphaFoldDB" id="A0A5B7SPK4"/>
<dbReference type="OrthoDB" id="9799036at2"/>